<evidence type="ECO:0000256" key="1">
    <source>
        <dbReference type="SAM" id="MobiDB-lite"/>
    </source>
</evidence>
<evidence type="ECO:0000313" key="4">
    <source>
        <dbReference type="Proteomes" id="UP000015105"/>
    </source>
</evidence>
<dbReference type="Pfam" id="PF10536">
    <property type="entry name" value="PMD"/>
    <property type="match status" value="1"/>
</dbReference>
<reference evidence="3" key="4">
    <citation type="submission" date="2019-03" db="UniProtKB">
        <authorList>
            <consortium name="EnsemblPlants"/>
        </authorList>
    </citation>
    <scope>IDENTIFICATION</scope>
</reference>
<organism evidence="3 4">
    <name type="scientific">Aegilops tauschii subsp. strangulata</name>
    <name type="common">Goatgrass</name>
    <dbReference type="NCBI Taxonomy" id="200361"/>
    <lineage>
        <taxon>Eukaryota</taxon>
        <taxon>Viridiplantae</taxon>
        <taxon>Streptophyta</taxon>
        <taxon>Embryophyta</taxon>
        <taxon>Tracheophyta</taxon>
        <taxon>Spermatophyta</taxon>
        <taxon>Magnoliopsida</taxon>
        <taxon>Liliopsida</taxon>
        <taxon>Poales</taxon>
        <taxon>Poaceae</taxon>
        <taxon>BOP clade</taxon>
        <taxon>Pooideae</taxon>
        <taxon>Triticodae</taxon>
        <taxon>Triticeae</taxon>
        <taxon>Triticinae</taxon>
        <taxon>Aegilops</taxon>
    </lineage>
</organism>
<keyword evidence="4" id="KW-1185">Reference proteome</keyword>
<dbReference type="STRING" id="200361.A0A453N5M7"/>
<reference evidence="3" key="3">
    <citation type="journal article" date="2017" name="Nature">
        <title>Genome sequence of the progenitor of the wheat D genome Aegilops tauschii.</title>
        <authorList>
            <person name="Luo M.C."/>
            <person name="Gu Y.Q."/>
            <person name="Puiu D."/>
            <person name="Wang H."/>
            <person name="Twardziok S.O."/>
            <person name="Deal K.R."/>
            <person name="Huo N."/>
            <person name="Zhu T."/>
            <person name="Wang L."/>
            <person name="Wang Y."/>
            <person name="McGuire P.E."/>
            <person name="Liu S."/>
            <person name="Long H."/>
            <person name="Ramasamy R.K."/>
            <person name="Rodriguez J.C."/>
            <person name="Van S.L."/>
            <person name="Yuan L."/>
            <person name="Wang Z."/>
            <person name="Xia Z."/>
            <person name="Xiao L."/>
            <person name="Anderson O.D."/>
            <person name="Ouyang S."/>
            <person name="Liang Y."/>
            <person name="Zimin A.V."/>
            <person name="Pertea G."/>
            <person name="Qi P."/>
            <person name="Bennetzen J.L."/>
            <person name="Dai X."/>
            <person name="Dawson M.W."/>
            <person name="Muller H.G."/>
            <person name="Kugler K."/>
            <person name="Rivarola-Duarte L."/>
            <person name="Spannagl M."/>
            <person name="Mayer K.F.X."/>
            <person name="Lu F.H."/>
            <person name="Bevan M.W."/>
            <person name="Leroy P."/>
            <person name="Li P."/>
            <person name="You F.M."/>
            <person name="Sun Q."/>
            <person name="Liu Z."/>
            <person name="Lyons E."/>
            <person name="Wicker T."/>
            <person name="Salzberg S.L."/>
            <person name="Devos K.M."/>
            <person name="Dvorak J."/>
        </authorList>
    </citation>
    <scope>NUCLEOTIDE SEQUENCE [LARGE SCALE GENOMIC DNA]</scope>
    <source>
        <strain evidence="3">cv. AL8/78</strain>
    </source>
</reference>
<reference evidence="4" key="1">
    <citation type="journal article" date="2014" name="Science">
        <title>Ancient hybridizations among the ancestral genomes of bread wheat.</title>
        <authorList>
            <consortium name="International Wheat Genome Sequencing Consortium,"/>
            <person name="Marcussen T."/>
            <person name="Sandve S.R."/>
            <person name="Heier L."/>
            <person name="Spannagl M."/>
            <person name="Pfeifer M."/>
            <person name="Jakobsen K.S."/>
            <person name="Wulff B.B."/>
            <person name="Steuernagel B."/>
            <person name="Mayer K.F."/>
            <person name="Olsen O.A."/>
        </authorList>
    </citation>
    <scope>NUCLEOTIDE SEQUENCE [LARGE SCALE GENOMIC DNA]</scope>
    <source>
        <strain evidence="4">cv. AL8/78</strain>
    </source>
</reference>
<dbReference type="PANTHER" id="PTHR46033">
    <property type="entry name" value="PROTEIN MAIN-LIKE 2"/>
    <property type="match status" value="1"/>
</dbReference>
<proteinExistence type="predicted"/>
<dbReference type="AlphaFoldDB" id="A0A453N5M7"/>
<evidence type="ECO:0000313" key="3">
    <source>
        <dbReference type="EnsemblPlants" id="AET6Gv20229300.1"/>
    </source>
</evidence>
<dbReference type="EnsemblPlants" id="AET6Gv20229300.1">
    <property type="protein sequence ID" value="AET6Gv20229300.1"/>
    <property type="gene ID" value="AET6Gv20229300"/>
</dbReference>
<dbReference type="Gramene" id="AET6Gv20229300.1">
    <property type="protein sequence ID" value="AET6Gv20229300.1"/>
    <property type="gene ID" value="AET6Gv20229300"/>
</dbReference>
<dbReference type="InterPro" id="IPR019557">
    <property type="entry name" value="AminoTfrase-like_pln_mobile"/>
</dbReference>
<reference evidence="4" key="2">
    <citation type="journal article" date="2017" name="Nat. Plants">
        <title>The Aegilops tauschii genome reveals multiple impacts of transposons.</title>
        <authorList>
            <person name="Zhao G."/>
            <person name="Zou C."/>
            <person name="Li K."/>
            <person name="Wang K."/>
            <person name="Li T."/>
            <person name="Gao L."/>
            <person name="Zhang X."/>
            <person name="Wang H."/>
            <person name="Yang Z."/>
            <person name="Liu X."/>
            <person name="Jiang W."/>
            <person name="Mao L."/>
            <person name="Kong X."/>
            <person name="Jiao Y."/>
            <person name="Jia J."/>
        </authorList>
    </citation>
    <scope>NUCLEOTIDE SEQUENCE [LARGE SCALE GENOMIC DNA]</scope>
    <source>
        <strain evidence="4">cv. AL8/78</strain>
    </source>
</reference>
<dbReference type="GO" id="GO:0010073">
    <property type="term" value="P:meristem maintenance"/>
    <property type="evidence" value="ECO:0007669"/>
    <property type="project" value="InterPro"/>
</dbReference>
<dbReference type="InterPro" id="IPR044824">
    <property type="entry name" value="MAIN-like"/>
</dbReference>
<dbReference type="Proteomes" id="UP000015105">
    <property type="component" value="Chromosome 6D"/>
</dbReference>
<dbReference type="PANTHER" id="PTHR46033:SF87">
    <property type="entry name" value="AMINOTRANSFERASE-LIKE PLANT MOBILE DOMAIN-CONTAINING PROTEIN"/>
    <property type="match status" value="1"/>
</dbReference>
<protein>
    <recommendedName>
        <fullName evidence="2">Aminotransferase-like plant mobile domain-containing protein</fullName>
    </recommendedName>
</protein>
<feature type="region of interest" description="Disordered" evidence="1">
    <location>
        <begin position="71"/>
        <end position="92"/>
    </location>
</feature>
<evidence type="ECO:0000259" key="2">
    <source>
        <dbReference type="Pfam" id="PF10536"/>
    </source>
</evidence>
<feature type="compositionally biased region" description="Basic and acidic residues" evidence="1">
    <location>
        <begin position="80"/>
        <end position="92"/>
    </location>
</feature>
<sequence>TPPNNAAAITALIDRWRPETHSFHLRTGEMTVTLQDIAMITGLPIEGNPLCMNTDSDEWRAQMHALIGMVPPEPQEPEAEDKNKERVADYVC</sequence>
<name>A0A453N5M7_AEGTS</name>
<feature type="domain" description="Aminotransferase-like plant mobile" evidence="2">
    <location>
        <begin position="5"/>
        <end position="75"/>
    </location>
</feature>
<accession>A0A453N5M7</accession>
<reference evidence="3" key="5">
    <citation type="journal article" date="2021" name="G3 (Bethesda)">
        <title>Aegilops tauschii genome assembly Aet v5.0 features greater sequence contiguity and improved annotation.</title>
        <authorList>
            <person name="Wang L."/>
            <person name="Zhu T."/>
            <person name="Rodriguez J.C."/>
            <person name="Deal K.R."/>
            <person name="Dubcovsky J."/>
            <person name="McGuire P.E."/>
            <person name="Lux T."/>
            <person name="Spannagl M."/>
            <person name="Mayer K.F.X."/>
            <person name="Baldrich P."/>
            <person name="Meyers B.C."/>
            <person name="Huo N."/>
            <person name="Gu Y.Q."/>
            <person name="Zhou H."/>
            <person name="Devos K.M."/>
            <person name="Bennetzen J.L."/>
            <person name="Unver T."/>
            <person name="Budak H."/>
            <person name="Gulick P.J."/>
            <person name="Galiba G."/>
            <person name="Kalapos B."/>
            <person name="Nelson D.R."/>
            <person name="Li P."/>
            <person name="You F.M."/>
            <person name="Luo M.C."/>
            <person name="Dvorak J."/>
        </authorList>
    </citation>
    <scope>NUCLEOTIDE SEQUENCE [LARGE SCALE GENOMIC DNA]</scope>
    <source>
        <strain evidence="3">cv. AL8/78</strain>
    </source>
</reference>